<dbReference type="GO" id="GO:0004725">
    <property type="term" value="F:protein tyrosine phosphatase activity"/>
    <property type="evidence" value="ECO:0007669"/>
    <property type="project" value="InterPro"/>
</dbReference>
<dbReference type="PRINTS" id="PR00700">
    <property type="entry name" value="PRTYPHPHTASE"/>
</dbReference>
<accession>A0A3P7V4I3</accession>
<evidence type="ECO:0000259" key="1">
    <source>
        <dbReference type="PROSITE" id="PS50055"/>
    </source>
</evidence>
<dbReference type="Gene3D" id="3.90.190.10">
    <property type="entry name" value="Protein tyrosine phosphatase superfamily"/>
    <property type="match status" value="1"/>
</dbReference>
<keyword evidence="3" id="KW-1185">Reference proteome</keyword>
<dbReference type="OrthoDB" id="6058203at2759"/>
<accession>A0A183FC66</accession>
<dbReference type="Pfam" id="PF00102">
    <property type="entry name" value="Y_phosphatase"/>
    <property type="match status" value="1"/>
</dbReference>
<dbReference type="InterPro" id="IPR000242">
    <property type="entry name" value="PTP_cat"/>
</dbReference>
<dbReference type="InterPro" id="IPR052782">
    <property type="entry name" value="Oocyte-zygote_transition_reg"/>
</dbReference>
<evidence type="ECO:0000313" key="4">
    <source>
        <dbReference type="WBParaSite" id="HPBE_0000375801-mRNA-1"/>
    </source>
</evidence>
<dbReference type="EMBL" id="UZAH01014180">
    <property type="protein sequence ID" value="VDO42316.1"/>
    <property type="molecule type" value="Genomic_DNA"/>
</dbReference>
<evidence type="ECO:0000313" key="2">
    <source>
        <dbReference type="EMBL" id="VDO42316.1"/>
    </source>
</evidence>
<dbReference type="CDD" id="cd00047">
    <property type="entry name" value="PTPc"/>
    <property type="match status" value="1"/>
</dbReference>
<name>A0A183FC66_HELPZ</name>
<dbReference type="PROSITE" id="PS50055">
    <property type="entry name" value="TYR_PHOSPHATASE_PTP"/>
    <property type="match status" value="1"/>
</dbReference>
<dbReference type="Proteomes" id="UP000050761">
    <property type="component" value="Unassembled WGS sequence"/>
</dbReference>
<dbReference type="InterPro" id="IPR029021">
    <property type="entry name" value="Prot-tyrosine_phosphatase-like"/>
</dbReference>
<reference evidence="2 3" key="1">
    <citation type="submission" date="2018-11" db="EMBL/GenBank/DDBJ databases">
        <authorList>
            <consortium name="Pathogen Informatics"/>
        </authorList>
    </citation>
    <scope>NUCLEOTIDE SEQUENCE [LARGE SCALE GENOMIC DNA]</scope>
</reference>
<dbReference type="PANTHER" id="PTHR46163">
    <property type="entry name" value="TYROSINE-PROTEIN PHOSPHATASE-RELATED"/>
    <property type="match status" value="1"/>
</dbReference>
<organism evidence="3 4">
    <name type="scientific">Heligmosomoides polygyrus</name>
    <name type="common">Parasitic roundworm</name>
    <dbReference type="NCBI Taxonomy" id="6339"/>
    <lineage>
        <taxon>Eukaryota</taxon>
        <taxon>Metazoa</taxon>
        <taxon>Ecdysozoa</taxon>
        <taxon>Nematoda</taxon>
        <taxon>Chromadorea</taxon>
        <taxon>Rhabditida</taxon>
        <taxon>Rhabditina</taxon>
        <taxon>Rhabditomorpha</taxon>
        <taxon>Strongyloidea</taxon>
        <taxon>Heligmosomidae</taxon>
        <taxon>Heligmosomoides</taxon>
    </lineage>
</organism>
<proteinExistence type="predicted"/>
<dbReference type="SUPFAM" id="SSF52799">
    <property type="entry name" value="(Phosphotyrosine protein) phosphatases II"/>
    <property type="match status" value="1"/>
</dbReference>
<dbReference type="PANTHER" id="PTHR46163:SF25">
    <property type="entry name" value="PROTEIN-TYROSINE PHOSPHATASE"/>
    <property type="match status" value="1"/>
</dbReference>
<protein>
    <submittedName>
        <fullName evidence="4">Tyrosine-protein phosphatase domain-containing protein</fullName>
    </submittedName>
</protein>
<reference evidence="4" key="2">
    <citation type="submission" date="2019-09" db="UniProtKB">
        <authorList>
            <consortium name="WormBaseParasite"/>
        </authorList>
    </citation>
    <scope>IDENTIFICATION</scope>
</reference>
<dbReference type="AlphaFoldDB" id="A0A183FC66"/>
<dbReference type="WBParaSite" id="HPBE_0000375801-mRNA-1">
    <property type="protein sequence ID" value="HPBE_0000375801-mRNA-1"/>
    <property type="gene ID" value="HPBE_0000375801"/>
</dbReference>
<gene>
    <name evidence="2" type="ORF">HPBE_LOCUS3759</name>
</gene>
<sequence length="121" mass="13783">VICNDLTRVIIKDGKGSDYIHANYVKGDHLQNTFICTQGPIIATIVDFWRMILSENVSHIIMLCDTIEQGKMKCEQYWPNEQDEKMEISGKWEASGITDIPLNVRVAIYGIATSISYTYFC</sequence>
<feature type="domain" description="Tyrosine-protein phosphatase" evidence="1">
    <location>
        <begin position="1"/>
        <end position="84"/>
    </location>
</feature>
<evidence type="ECO:0000313" key="3">
    <source>
        <dbReference type="Proteomes" id="UP000050761"/>
    </source>
</evidence>
<dbReference type="SMART" id="SM00194">
    <property type="entry name" value="PTPc"/>
    <property type="match status" value="1"/>
</dbReference>